<comment type="caution">
    <text evidence="2">The sequence shown here is derived from an EMBL/GenBank/DDBJ whole genome shotgun (WGS) entry which is preliminary data.</text>
</comment>
<feature type="transmembrane region" description="Helical" evidence="1">
    <location>
        <begin position="6"/>
        <end position="25"/>
    </location>
</feature>
<proteinExistence type="predicted"/>
<dbReference type="EMBL" id="MEVI01000002">
    <property type="protein sequence ID" value="OGC55375.1"/>
    <property type="molecule type" value="Genomic_DNA"/>
</dbReference>
<dbReference type="AlphaFoldDB" id="A0A1F4VE06"/>
<reference evidence="2 3" key="1">
    <citation type="journal article" date="2016" name="Nat. Commun.">
        <title>Thousands of microbial genomes shed light on interconnected biogeochemical processes in an aquifer system.</title>
        <authorList>
            <person name="Anantharaman K."/>
            <person name="Brown C.T."/>
            <person name="Hug L.A."/>
            <person name="Sharon I."/>
            <person name="Castelle C.J."/>
            <person name="Probst A.J."/>
            <person name="Thomas B.C."/>
            <person name="Singh A."/>
            <person name="Wilkins M.J."/>
            <person name="Karaoz U."/>
            <person name="Brodie E.L."/>
            <person name="Williams K.H."/>
            <person name="Hubbard S.S."/>
            <person name="Banfield J.F."/>
        </authorList>
    </citation>
    <scope>NUCLEOTIDE SEQUENCE [LARGE SCALE GENOMIC DNA]</scope>
</reference>
<dbReference type="Proteomes" id="UP000176504">
    <property type="component" value="Unassembled WGS sequence"/>
</dbReference>
<keyword evidence="1" id="KW-1133">Transmembrane helix</keyword>
<accession>A0A1F4VE06</accession>
<name>A0A1F4VE06_UNCKA</name>
<evidence type="ECO:0000313" key="2">
    <source>
        <dbReference type="EMBL" id="OGC55375.1"/>
    </source>
</evidence>
<keyword evidence="1" id="KW-0472">Membrane</keyword>
<keyword evidence="1" id="KW-0812">Transmembrane</keyword>
<gene>
    <name evidence="2" type="ORF">A3A78_00245</name>
</gene>
<evidence type="ECO:0000313" key="3">
    <source>
        <dbReference type="Proteomes" id="UP000176504"/>
    </source>
</evidence>
<protein>
    <submittedName>
        <fullName evidence="2">Uncharacterized protein</fullName>
    </submittedName>
</protein>
<sequence length="120" mass="13256">MELYLLFIGGITLVGITLFLGVWALSRIRVSLPVTSLPKIKGPPRLNEQPAKAKILSAWRSDKGALVINTASARKFPTTAPKAKGHGYRKAMKIVKGRGRHPHLHSRNALKWARLTLRTA</sequence>
<organism evidence="2 3">
    <name type="scientific">candidate division WWE3 bacterium RIFCSPLOWO2_01_FULL_41_18</name>
    <dbReference type="NCBI Taxonomy" id="1802625"/>
    <lineage>
        <taxon>Bacteria</taxon>
        <taxon>Katanobacteria</taxon>
    </lineage>
</organism>
<evidence type="ECO:0000256" key="1">
    <source>
        <dbReference type="SAM" id="Phobius"/>
    </source>
</evidence>